<accession>V6T8M4</accession>
<evidence type="ECO:0000256" key="1">
    <source>
        <dbReference type="SAM" id="Phobius"/>
    </source>
</evidence>
<dbReference type="PANTHER" id="PTHR23275:SF100">
    <property type="entry name" value="EGF-LIKE DOMAIN-CONTAINING PROTEIN"/>
    <property type="match status" value="1"/>
</dbReference>
<feature type="domain" description="EGF-like" evidence="3">
    <location>
        <begin position="26"/>
        <end position="63"/>
    </location>
</feature>
<dbReference type="SMART" id="SM00261">
    <property type="entry name" value="FU"/>
    <property type="match status" value="3"/>
</dbReference>
<gene>
    <name evidence="4" type="ORF">DHA2_154183</name>
</gene>
<dbReference type="VEuPathDB" id="GiardiaDB:DHA2_154183"/>
<sequence>MPYNKLRETSMLLIAFYLILSTFAIACKNSGNSCEVGQCDTIGDTEICMQCNQGKVPINGICTAIQPDAAPNCKKAGGGELDQNAQVCGQCTGAYFLYKGGCYNSAQGVGAKLCTRAEQGVCKAPAAGYFIPPDAIAKDQSIMSCGDTTELVLVSNKKKYKGVAFCSACTPPPSAENTATAAVAACSACQSGYNLVQGENVCKRSDGCTIPGCKTCSSDKKTCEVCEDQKISAPSKEACLEGCPAGSYESNKKCAPCHVSCSSCSDGNSNSCTACYPGFVLNREADDNKGTCVPECTGKYMENCAEGQCDGVVGGSKYCKKCITNFAPVDGICVPTNSAMKKATGCTAGDGVCNSCTGEYFLQTNGCYRSAMFPGNIVCNNAQDGKCKKCANEQQPEGNTGSCPACPENCEKCNGVDNQKVCTNCLPGYYLDGNKACKKCSENSNYIIGNSNCVSCAAPSTGSGSILCYVMKSDNGTNNKSGLSIGAIAGISVAVVVVVGGLVGFLCWWFICRGKA</sequence>
<evidence type="ECO:0000313" key="5">
    <source>
        <dbReference type="Proteomes" id="UP000018320"/>
    </source>
</evidence>
<dbReference type="InterPro" id="IPR000742">
    <property type="entry name" value="EGF"/>
</dbReference>
<dbReference type="VEuPathDB" id="GiardiaDB:QR46_4931"/>
<reference evidence="4 5" key="2">
    <citation type="journal article" date="2013" name="Genome Biol. Evol.">
        <title>Genome sequencing of Giardia lamblia genotypes A2 and B isolates (DH and GS) and comparative analysis with the genomes of genotypes A1 and E (WB and Pig).</title>
        <authorList>
            <person name="Adam R.D."/>
            <person name="Dahlstrom E.W."/>
            <person name="Martens C.A."/>
            <person name="Bruno D.P."/>
            <person name="Barbian K.D."/>
            <person name="Ricklefs S.M."/>
            <person name="Hernandez M.M."/>
            <person name="Narla N.P."/>
            <person name="Patel R.B."/>
            <person name="Porcella S.F."/>
            <person name="Nash T.E."/>
        </authorList>
    </citation>
    <scope>NUCLEOTIDE SEQUENCE [LARGE SCALE GENOMIC DNA]</scope>
    <source>
        <strain evidence="4 5">DH</strain>
    </source>
</reference>
<dbReference type="InterPro" id="IPR005127">
    <property type="entry name" value="Giardia_VSP"/>
</dbReference>
<dbReference type="PROSITE" id="PS51257">
    <property type="entry name" value="PROKAR_LIPOPROTEIN"/>
    <property type="match status" value="1"/>
</dbReference>
<dbReference type="VEuPathDB" id="GiardiaDB:GL50803_00136003"/>
<proteinExistence type="predicted"/>
<dbReference type="PANTHER" id="PTHR23275">
    <property type="entry name" value="CABRIOLET.-RELATED"/>
    <property type="match status" value="1"/>
</dbReference>
<evidence type="ECO:0000256" key="2">
    <source>
        <dbReference type="SAM" id="SignalP"/>
    </source>
</evidence>
<feature type="transmembrane region" description="Helical" evidence="1">
    <location>
        <begin position="485"/>
        <end position="511"/>
    </location>
</feature>
<feature type="domain" description="EGF-like" evidence="3">
    <location>
        <begin position="405"/>
        <end position="438"/>
    </location>
</feature>
<dbReference type="InterPro" id="IPR052798">
    <property type="entry name" value="Giardia_VSA"/>
</dbReference>
<feature type="domain" description="EGF-like" evidence="3">
    <location>
        <begin position="295"/>
        <end position="334"/>
    </location>
</feature>
<name>V6T8M4_GIAIN</name>
<dbReference type="CDD" id="cd00064">
    <property type="entry name" value="FU"/>
    <property type="match status" value="1"/>
</dbReference>
<dbReference type="SMART" id="SM00181">
    <property type="entry name" value="EGF"/>
    <property type="match status" value="4"/>
</dbReference>
<keyword evidence="1" id="KW-1133">Transmembrane helix</keyword>
<keyword evidence="2" id="KW-0732">Signal</keyword>
<dbReference type="InterPro" id="IPR009030">
    <property type="entry name" value="Growth_fac_rcpt_cys_sf"/>
</dbReference>
<dbReference type="EMBL" id="AHGT01000139">
    <property type="protein sequence ID" value="ESU34817.1"/>
    <property type="molecule type" value="Genomic_DNA"/>
</dbReference>
<reference evidence="5" key="1">
    <citation type="submission" date="2012-02" db="EMBL/GenBank/DDBJ databases">
        <title>Genome sequencing of Giardia lamblia Genotypes A2 and B isolates (DH and GS) and comparative analysis with the genomes of Genotypes A1 and E (WB and Pig).</title>
        <authorList>
            <person name="Adam R."/>
            <person name="Dahlstrom E."/>
            <person name="Martens C."/>
            <person name="Bruno D."/>
            <person name="Barbian K."/>
            <person name="Porcella S.F."/>
            <person name="Nash T."/>
        </authorList>
    </citation>
    <scope>NUCLEOTIDE SEQUENCE</scope>
    <source>
        <strain evidence="5">DH</strain>
    </source>
</reference>
<dbReference type="AlphaFoldDB" id="V6T8M4"/>
<evidence type="ECO:0000259" key="3">
    <source>
        <dbReference type="SMART" id="SM00181"/>
    </source>
</evidence>
<dbReference type="SUPFAM" id="SSF57184">
    <property type="entry name" value="Growth factor receptor domain"/>
    <property type="match status" value="2"/>
</dbReference>
<protein>
    <submittedName>
        <fullName evidence="4">Variant-specific surface protein</fullName>
    </submittedName>
</protein>
<feature type="chain" id="PRO_5004753085" evidence="2">
    <location>
        <begin position="27"/>
        <end position="516"/>
    </location>
</feature>
<feature type="domain" description="EGF-like" evidence="3">
    <location>
        <begin position="256"/>
        <end position="293"/>
    </location>
</feature>
<keyword evidence="1" id="KW-0812">Transmembrane</keyword>
<dbReference type="InterPro" id="IPR006212">
    <property type="entry name" value="Furin_repeat"/>
</dbReference>
<feature type="signal peptide" evidence="2">
    <location>
        <begin position="1"/>
        <end position="26"/>
    </location>
</feature>
<dbReference type="Gene3D" id="2.10.220.10">
    <property type="entry name" value="Hormone Receptor, Insulin-like Growth Factor Receptor 1, Chain A, domain 2"/>
    <property type="match status" value="1"/>
</dbReference>
<keyword evidence="1" id="KW-0472">Membrane</keyword>
<dbReference type="Proteomes" id="UP000018320">
    <property type="component" value="Unassembled WGS sequence"/>
</dbReference>
<evidence type="ECO:0000313" key="4">
    <source>
        <dbReference type="EMBL" id="ESU34817.1"/>
    </source>
</evidence>
<organism evidence="4 5">
    <name type="scientific">Giardia intestinalis</name>
    <name type="common">Giardia lamblia</name>
    <dbReference type="NCBI Taxonomy" id="5741"/>
    <lineage>
        <taxon>Eukaryota</taxon>
        <taxon>Metamonada</taxon>
        <taxon>Diplomonadida</taxon>
        <taxon>Hexamitidae</taxon>
        <taxon>Giardiinae</taxon>
        <taxon>Giardia</taxon>
    </lineage>
</organism>
<comment type="caution">
    <text evidence="4">The sequence shown here is derived from an EMBL/GenBank/DDBJ whole genome shotgun (WGS) entry which is preliminary data.</text>
</comment>
<dbReference type="Pfam" id="PF03302">
    <property type="entry name" value="VSP"/>
    <property type="match status" value="1"/>
</dbReference>
<dbReference type="VEuPathDB" id="GiardiaDB:GL50581_1791"/>